<keyword evidence="1" id="KW-1133">Transmembrane helix</keyword>
<dbReference type="Proteomes" id="UP000754750">
    <property type="component" value="Unassembled WGS sequence"/>
</dbReference>
<dbReference type="AlphaFoldDB" id="A0A928KXY7"/>
<comment type="caution">
    <text evidence="2">The sequence shown here is derived from an EMBL/GenBank/DDBJ whole genome shotgun (WGS) entry which is preliminary data.</text>
</comment>
<gene>
    <name evidence="2" type="ORF">E7512_07745</name>
</gene>
<keyword evidence="1" id="KW-0472">Membrane</keyword>
<protein>
    <submittedName>
        <fullName evidence="2">Uncharacterized protein</fullName>
    </submittedName>
</protein>
<sequence>MQKNAAAGFANASAAFHRILFFVSNLIYIIFSKVSIGAGLACTRNCGADCKNHFLKTQRRFGLSLQKNPALGHANPSAGFEVLLDCGESFL</sequence>
<dbReference type="EMBL" id="SVNY01000003">
    <property type="protein sequence ID" value="MBE6833457.1"/>
    <property type="molecule type" value="Genomic_DNA"/>
</dbReference>
<evidence type="ECO:0000313" key="3">
    <source>
        <dbReference type="Proteomes" id="UP000754750"/>
    </source>
</evidence>
<proteinExistence type="predicted"/>
<accession>A0A928KXY7</accession>
<dbReference type="RefSeq" id="WP_326840367.1">
    <property type="nucleotide sequence ID" value="NZ_SVNY01000003.1"/>
</dbReference>
<evidence type="ECO:0000313" key="2">
    <source>
        <dbReference type="EMBL" id="MBE6833457.1"/>
    </source>
</evidence>
<feature type="transmembrane region" description="Helical" evidence="1">
    <location>
        <begin position="12"/>
        <end position="31"/>
    </location>
</feature>
<evidence type="ECO:0000256" key="1">
    <source>
        <dbReference type="SAM" id="Phobius"/>
    </source>
</evidence>
<reference evidence="2" key="1">
    <citation type="submission" date="2019-04" db="EMBL/GenBank/DDBJ databases">
        <title>Evolution of Biomass-Degrading Anaerobic Consortia Revealed by Metagenomics.</title>
        <authorList>
            <person name="Peng X."/>
        </authorList>
    </citation>
    <scope>NUCLEOTIDE SEQUENCE</scope>
    <source>
        <strain evidence="2">SIG551</strain>
    </source>
</reference>
<keyword evidence="1" id="KW-0812">Transmembrane</keyword>
<name>A0A928KXY7_9FIRM</name>
<organism evidence="2 3">
    <name type="scientific">Faecalispora sporosphaeroides</name>
    <dbReference type="NCBI Taxonomy" id="1549"/>
    <lineage>
        <taxon>Bacteria</taxon>
        <taxon>Bacillati</taxon>
        <taxon>Bacillota</taxon>
        <taxon>Clostridia</taxon>
        <taxon>Eubacteriales</taxon>
        <taxon>Oscillospiraceae</taxon>
        <taxon>Faecalispora</taxon>
    </lineage>
</organism>